<proteinExistence type="inferred from homology"/>
<dbReference type="EMBL" id="AP017624">
    <property type="protein sequence ID" value="BAV40756.1"/>
    <property type="molecule type" value="Genomic_DNA"/>
</dbReference>
<reference evidence="3 4" key="1">
    <citation type="submission" date="2016-08" db="EMBL/GenBank/DDBJ databases">
        <title>Complete genome sequence of Mycobacterium shinshuense, a subspecies of M. ulcerans.</title>
        <authorList>
            <person name="Yoshida M."/>
            <person name="Ogura Y."/>
            <person name="Hayashi T."/>
            <person name="Hoshino Y."/>
        </authorList>
    </citation>
    <scope>NUCLEOTIDE SEQUENCE [LARGE SCALE GENOMIC DNA]</scope>
    <source>
        <strain evidence="4">ATCC 33728</strain>
    </source>
</reference>
<dbReference type="AlphaFoldDB" id="A0A1B4Y118"/>
<comment type="similarity">
    <text evidence="1 2">Belongs to the LOG family.</text>
</comment>
<keyword evidence="2" id="KW-0378">Hydrolase</keyword>
<dbReference type="SUPFAM" id="SSF102405">
    <property type="entry name" value="MCP/YpsA-like"/>
    <property type="match status" value="1"/>
</dbReference>
<evidence type="ECO:0000313" key="3">
    <source>
        <dbReference type="EMBL" id="BAV40756.1"/>
    </source>
</evidence>
<organism evidence="3 4">
    <name type="scientific">Mycobacterium ulcerans subsp. shinshuense</name>
    <dbReference type="NCBI Taxonomy" id="1124626"/>
    <lineage>
        <taxon>Bacteria</taxon>
        <taxon>Bacillati</taxon>
        <taxon>Actinomycetota</taxon>
        <taxon>Actinomycetes</taxon>
        <taxon>Mycobacteriales</taxon>
        <taxon>Mycobacteriaceae</taxon>
        <taxon>Mycobacterium</taxon>
        <taxon>Mycobacterium ulcerans group</taxon>
    </lineage>
</organism>
<dbReference type="EC" id="3.2.2.n1" evidence="2"/>
<keyword evidence="2" id="KW-0203">Cytokinin biosynthesis</keyword>
<dbReference type="GO" id="GO:0005829">
    <property type="term" value="C:cytosol"/>
    <property type="evidence" value="ECO:0007669"/>
    <property type="project" value="TreeGrafter"/>
</dbReference>
<dbReference type="PANTHER" id="PTHR31223">
    <property type="entry name" value="LOG FAMILY PROTEIN YJL055W"/>
    <property type="match status" value="1"/>
</dbReference>
<dbReference type="Pfam" id="PF03641">
    <property type="entry name" value="Lysine_decarbox"/>
    <property type="match status" value="1"/>
</dbReference>
<dbReference type="InterPro" id="IPR005269">
    <property type="entry name" value="LOG"/>
</dbReference>
<name>A0A1B4Y118_MYCUL</name>
<sequence>MTRDLPAQRTASRIYDLHSGGSLLDADESARVTGLLEEAGFVDAGPRPAWRARTDGRPTICVYCASGGDNPADLSLAAAVGTEIGRRGWRLISGGGTIAMMGAVARAARTAGAHTTGVIPRILLQSELADLGADELIVTDTLTQRKHLMGERADGFLTLPGGLGTLEELLECWTAASLGIHHKPVVLLDPAGHYRGLLDWLEELRQQGFVRTAAIDRLIVTTDVDSAFSNLCPSTRSAFASSGEASVSERTHAHY</sequence>
<gene>
    <name evidence="3" type="ORF">SHTP_1503</name>
</gene>
<protein>
    <recommendedName>
        <fullName evidence="2">Cytokinin riboside 5'-monophosphate phosphoribohydrolase</fullName>
        <ecNumber evidence="2">3.2.2.n1</ecNumber>
    </recommendedName>
</protein>
<dbReference type="GO" id="GO:0009691">
    <property type="term" value="P:cytokinin biosynthetic process"/>
    <property type="evidence" value="ECO:0007669"/>
    <property type="project" value="UniProtKB-UniRule"/>
</dbReference>
<dbReference type="Proteomes" id="UP000218067">
    <property type="component" value="Chromosome"/>
</dbReference>
<evidence type="ECO:0000256" key="1">
    <source>
        <dbReference type="ARBA" id="ARBA00006763"/>
    </source>
</evidence>
<comment type="catalytic activity">
    <reaction evidence="2">
        <text>N(6)-(dimethylallyl)adenosine 5'-phosphate + H2O = N(6)-dimethylallyladenine + D-ribose 5-phosphate</text>
        <dbReference type="Rhea" id="RHEA:48560"/>
        <dbReference type="ChEBI" id="CHEBI:15377"/>
        <dbReference type="ChEBI" id="CHEBI:17660"/>
        <dbReference type="ChEBI" id="CHEBI:57526"/>
        <dbReference type="ChEBI" id="CHEBI:78346"/>
        <dbReference type="EC" id="3.2.2.n1"/>
    </reaction>
</comment>
<accession>A0A1B4Y118</accession>
<evidence type="ECO:0000313" key="4">
    <source>
        <dbReference type="Proteomes" id="UP000218067"/>
    </source>
</evidence>
<dbReference type="GO" id="GO:0102682">
    <property type="term" value="F:cytokinin riboside 5'-monophosphate phosphoribohydrolase activity"/>
    <property type="evidence" value="ECO:0007669"/>
    <property type="project" value="RHEA"/>
</dbReference>
<evidence type="ECO:0000256" key="2">
    <source>
        <dbReference type="RuleBase" id="RU363015"/>
    </source>
</evidence>
<dbReference type="Gene3D" id="3.40.50.450">
    <property type="match status" value="1"/>
</dbReference>
<dbReference type="InterPro" id="IPR031100">
    <property type="entry name" value="LOG_fam"/>
</dbReference>
<dbReference type="PANTHER" id="PTHR31223:SF70">
    <property type="entry name" value="LOG FAMILY PROTEIN YJL055W"/>
    <property type="match status" value="1"/>
</dbReference>
<dbReference type="NCBIfam" id="TIGR00730">
    <property type="entry name" value="Rossman fold protein, TIGR00730 family"/>
    <property type="match status" value="1"/>
</dbReference>
<comment type="catalytic activity">
    <reaction evidence="2">
        <text>9-ribosyl-trans-zeatin 5'-phosphate + H2O = trans-zeatin + D-ribose 5-phosphate</text>
        <dbReference type="Rhea" id="RHEA:48564"/>
        <dbReference type="ChEBI" id="CHEBI:15377"/>
        <dbReference type="ChEBI" id="CHEBI:16522"/>
        <dbReference type="ChEBI" id="CHEBI:78346"/>
        <dbReference type="ChEBI" id="CHEBI:87947"/>
        <dbReference type="EC" id="3.2.2.n1"/>
    </reaction>
</comment>